<dbReference type="FunFam" id="3.90.226.10:FF:000009">
    <property type="entry name" value="Carnitinyl-CoA dehydratase"/>
    <property type="match status" value="1"/>
</dbReference>
<dbReference type="PANTHER" id="PTHR11941:SF54">
    <property type="entry name" value="ENOYL-COA HYDRATASE, MITOCHONDRIAL"/>
    <property type="match status" value="1"/>
</dbReference>
<dbReference type="InterPro" id="IPR018376">
    <property type="entry name" value="Enoyl-CoA_hyd/isom_CS"/>
</dbReference>
<proteinExistence type="inferred from homology"/>
<gene>
    <name evidence="4" type="ORF">DB32_004171</name>
</gene>
<dbReference type="STRING" id="927083.DB32_004171"/>
<dbReference type="KEGG" id="samy:DB32_004171"/>
<dbReference type="Gene3D" id="1.10.12.10">
    <property type="entry name" value="Lyase 2-enoyl-coa Hydratase, Chain A, domain 2"/>
    <property type="match status" value="1"/>
</dbReference>
<dbReference type="InterPro" id="IPR029045">
    <property type="entry name" value="ClpP/crotonase-like_dom_sf"/>
</dbReference>
<accession>A0A0F6YIQ7</accession>
<dbReference type="FunFam" id="1.10.12.10:FF:000001">
    <property type="entry name" value="Probable enoyl-CoA hydratase, mitochondrial"/>
    <property type="match status" value="1"/>
</dbReference>
<dbReference type="RefSeq" id="WP_053234331.1">
    <property type="nucleotide sequence ID" value="NZ_CP011125.1"/>
</dbReference>
<reference evidence="4 5" key="1">
    <citation type="submission" date="2015-03" db="EMBL/GenBank/DDBJ databases">
        <title>Genome assembly of Sandaracinus amylolyticus DSM 53668.</title>
        <authorList>
            <person name="Sharma G."/>
            <person name="Subramanian S."/>
        </authorList>
    </citation>
    <scope>NUCLEOTIDE SEQUENCE [LARGE SCALE GENOMIC DNA]</scope>
    <source>
        <strain evidence="4 5">DSM 53668</strain>
    </source>
</reference>
<keyword evidence="5" id="KW-1185">Reference proteome</keyword>
<evidence type="ECO:0000256" key="2">
    <source>
        <dbReference type="ARBA" id="ARBA00023239"/>
    </source>
</evidence>
<dbReference type="GO" id="GO:0016836">
    <property type="term" value="F:hydro-lyase activity"/>
    <property type="evidence" value="ECO:0007669"/>
    <property type="project" value="UniProtKB-ARBA"/>
</dbReference>
<dbReference type="AlphaFoldDB" id="A0A0F6YIQ7"/>
<dbReference type="EMBL" id="CP011125">
    <property type="protein sequence ID" value="AKF07022.1"/>
    <property type="molecule type" value="Genomic_DNA"/>
</dbReference>
<dbReference type="GO" id="GO:0006635">
    <property type="term" value="P:fatty acid beta-oxidation"/>
    <property type="evidence" value="ECO:0007669"/>
    <property type="project" value="TreeGrafter"/>
</dbReference>
<dbReference type="Pfam" id="PF00378">
    <property type="entry name" value="ECH_1"/>
    <property type="match status" value="1"/>
</dbReference>
<dbReference type="Gene3D" id="3.90.226.10">
    <property type="entry name" value="2-enoyl-CoA Hydratase, Chain A, domain 1"/>
    <property type="match status" value="1"/>
</dbReference>
<dbReference type="Proteomes" id="UP000034883">
    <property type="component" value="Chromosome"/>
</dbReference>
<protein>
    <submittedName>
        <fullName evidence="4">3-hydroxybutyryl-CoA dehydratase</fullName>
    </submittedName>
</protein>
<sequence length="261" mass="27778">MANRSYVRLEIDGALATLTIDRQDKLNALNAQVIAELHDAAREVRTTRDVRCLIVTGAGEKAFVAGADISEMKEMRLDQARAFAQAGHAAFDALEALPFPVIAAVNGFALGGGTELALACDFIYASEKAKFGQPEVKLGVIPGFGGTQRLLRRVGNAHARELIYTGAIIGADEALRIGLANRVLPHGELLSAARATAATIAQMGPLAVAEAKKVMREGEGRLLRDANALEIDGFAGCFETDDQKEGMQAFLEKRAAAFKAE</sequence>
<organism evidence="4 5">
    <name type="scientific">Sandaracinus amylolyticus</name>
    <dbReference type="NCBI Taxonomy" id="927083"/>
    <lineage>
        <taxon>Bacteria</taxon>
        <taxon>Pseudomonadati</taxon>
        <taxon>Myxococcota</taxon>
        <taxon>Polyangia</taxon>
        <taxon>Polyangiales</taxon>
        <taxon>Sandaracinaceae</taxon>
        <taxon>Sandaracinus</taxon>
    </lineage>
</organism>
<evidence type="ECO:0000313" key="5">
    <source>
        <dbReference type="Proteomes" id="UP000034883"/>
    </source>
</evidence>
<dbReference type="SUPFAM" id="SSF52096">
    <property type="entry name" value="ClpP/crotonase"/>
    <property type="match status" value="1"/>
</dbReference>
<dbReference type="InterPro" id="IPR001753">
    <property type="entry name" value="Enoyl-CoA_hydra/iso"/>
</dbReference>
<comment type="similarity">
    <text evidence="1 3">Belongs to the enoyl-CoA hydratase/isomerase family.</text>
</comment>
<evidence type="ECO:0000256" key="3">
    <source>
        <dbReference type="RuleBase" id="RU003707"/>
    </source>
</evidence>
<dbReference type="InterPro" id="IPR014748">
    <property type="entry name" value="Enoyl-CoA_hydra_C"/>
</dbReference>
<evidence type="ECO:0000256" key="1">
    <source>
        <dbReference type="ARBA" id="ARBA00005254"/>
    </source>
</evidence>
<keyword evidence="2" id="KW-0456">Lyase</keyword>
<dbReference type="PANTHER" id="PTHR11941">
    <property type="entry name" value="ENOYL-COA HYDRATASE-RELATED"/>
    <property type="match status" value="1"/>
</dbReference>
<evidence type="ECO:0000313" key="4">
    <source>
        <dbReference type="EMBL" id="AKF07022.1"/>
    </source>
</evidence>
<dbReference type="OrthoDB" id="5365311at2"/>
<dbReference type="CDD" id="cd06558">
    <property type="entry name" value="crotonase-like"/>
    <property type="match status" value="1"/>
</dbReference>
<name>A0A0F6YIQ7_9BACT</name>
<dbReference type="PROSITE" id="PS00166">
    <property type="entry name" value="ENOYL_COA_HYDRATASE"/>
    <property type="match status" value="1"/>
</dbReference>